<evidence type="ECO:0000256" key="1">
    <source>
        <dbReference type="SAM" id="SignalP"/>
    </source>
</evidence>
<feature type="signal peptide" evidence="1">
    <location>
        <begin position="1"/>
        <end position="31"/>
    </location>
</feature>
<reference evidence="2" key="1">
    <citation type="submission" date="2023-07" db="EMBL/GenBank/DDBJ databases">
        <title>Genome content predicts the carbon catabolic preferences of heterotrophic bacteria.</title>
        <authorList>
            <person name="Gralka M."/>
        </authorList>
    </citation>
    <scope>NUCLEOTIDE SEQUENCE</scope>
    <source>
        <strain evidence="2">I3M17_2</strain>
    </source>
</reference>
<dbReference type="RefSeq" id="WP_303492581.1">
    <property type="nucleotide sequence ID" value="NZ_JAUOPB010000006.1"/>
</dbReference>
<comment type="caution">
    <text evidence="2">The sequence shown here is derived from an EMBL/GenBank/DDBJ whole genome shotgun (WGS) entry which is preliminary data.</text>
</comment>
<dbReference type="EMBL" id="JAUOPB010000006">
    <property type="protein sequence ID" value="MDO6422642.1"/>
    <property type="molecule type" value="Genomic_DNA"/>
</dbReference>
<keyword evidence="1" id="KW-0732">Signal</keyword>
<dbReference type="SUPFAM" id="SSF48452">
    <property type="entry name" value="TPR-like"/>
    <property type="match status" value="1"/>
</dbReference>
<protein>
    <submittedName>
        <fullName evidence="2">Uncharacterized protein</fullName>
    </submittedName>
</protein>
<organism evidence="2 3">
    <name type="scientific">Saccharophagus degradans</name>
    <dbReference type="NCBI Taxonomy" id="86304"/>
    <lineage>
        <taxon>Bacteria</taxon>
        <taxon>Pseudomonadati</taxon>
        <taxon>Pseudomonadota</taxon>
        <taxon>Gammaproteobacteria</taxon>
        <taxon>Cellvibrionales</taxon>
        <taxon>Cellvibrionaceae</taxon>
        <taxon>Saccharophagus</taxon>
    </lineage>
</organism>
<evidence type="ECO:0000313" key="2">
    <source>
        <dbReference type="EMBL" id="MDO6422642.1"/>
    </source>
</evidence>
<evidence type="ECO:0000313" key="3">
    <source>
        <dbReference type="Proteomes" id="UP001169760"/>
    </source>
</evidence>
<sequence length="395" mass="44296">MTSHNLIAPSAITRILALLFVLFTTTQAAHAAPKKSFAEELDALGANFSEYMNQQDFVAVLNLFDTQQLASSVSDQLELTGKFRKDFETGMLQSLNSPQWLRNFLQQDTPTFISKGARKIDGKYRAIVRIDYETGGHNFLELLCKRNQAGELKIVDFFIATTGQNVVATLVDTSALLLKQQSGVVAKLIAAYQGEENLQQKIKQINELRSQGKFAEAHNILQSLPDSVRDSEIIVSMSIMLSSNISDELYRADLNRLAKLYGDKPRFSFMLIDHYFYEEDFTNALKATGIMQKRYGTDAALLNLQGRLLHLDGKGKKGNKALEAAIKAEPYTIDAYWSLMEFYAADKQFQLAVDTMSRMESQFDYTFSIEDFDTSDPTMAALVNSDAFKQKVGTP</sequence>
<dbReference type="AlphaFoldDB" id="A0AAW7X507"/>
<feature type="chain" id="PRO_5043555205" evidence="1">
    <location>
        <begin position="32"/>
        <end position="395"/>
    </location>
</feature>
<proteinExistence type="predicted"/>
<accession>A0AAW7X507</accession>
<gene>
    <name evidence="2" type="ORF">Q4521_09165</name>
</gene>
<name>A0AAW7X507_9GAMM</name>
<dbReference type="InterPro" id="IPR011990">
    <property type="entry name" value="TPR-like_helical_dom_sf"/>
</dbReference>
<dbReference type="Proteomes" id="UP001169760">
    <property type="component" value="Unassembled WGS sequence"/>
</dbReference>
<dbReference type="Gene3D" id="1.25.40.10">
    <property type="entry name" value="Tetratricopeptide repeat domain"/>
    <property type="match status" value="1"/>
</dbReference>